<evidence type="ECO:0000313" key="3">
    <source>
        <dbReference type="Proteomes" id="UP001501588"/>
    </source>
</evidence>
<sequence>MIAAMRVAATLFAASLLPFPAAAQVDQAIGTWRLSCATDRMTDRAACQMLHARPVERSEPGRSALALEVVERGGRLVPAVTARNLTLEGATRGLLALTGSAQLRFPPNRHFEMPCDLEGRSLVCAPRPEDLARAEAELPAADRALVRMQGLAGTSAEPVELPLAGTAEALARLRREAPPGSLGAVEQGPAFDGREVLQRLFRMFGQ</sequence>
<dbReference type="Proteomes" id="UP001501588">
    <property type="component" value="Unassembled WGS sequence"/>
</dbReference>
<feature type="chain" id="PRO_5047359396" description="Invasion associated locus B family protein" evidence="1">
    <location>
        <begin position="24"/>
        <end position="206"/>
    </location>
</feature>
<keyword evidence="3" id="KW-1185">Reference proteome</keyword>
<reference evidence="2 3" key="1">
    <citation type="journal article" date="2019" name="Int. J. Syst. Evol. Microbiol.">
        <title>The Global Catalogue of Microorganisms (GCM) 10K type strain sequencing project: providing services to taxonomists for standard genome sequencing and annotation.</title>
        <authorList>
            <consortium name="The Broad Institute Genomics Platform"/>
            <consortium name="The Broad Institute Genome Sequencing Center for Infectious Disease"/>
            <person name="Wu L."/>
            <person name="Ma J."/>
        </authorList>
    </citation>
    <scope>NUCLEOTIDE SEQUENCE [LARGE SCALE GENOMIC DNA]</scope>
    <source>
        <strain evidence="2 3">JCM 9933</strain>
    </source>
</reference>
<protein>
    <recommendedName>
        <fullName evidence="4">Invasion associated locus B family protein</fullName>
    </recommendedName>
</protein>
<accession>A0ABN1F8V9</accession>
<proteinExistence type="predicted"/>
<feature type="signal peptide" evidence="1">
    <location>
        <begin position="1"/>
        <end position="23"/>
    </location>
</feature>
<evidence type="ECO:0008006" key="4">
    <source>
        <dbReference type="Google" id="ProtNLM"/>
    </source>
</evidence>
<comment type="caution">
    <text evidence="2">The sequence shown here is derived from an EMBL/GenBank/DDBJ whole genome shotgun (WGS) entry which is preliminary data.</text>
</comment>
<name>A0ABN1F8V9_9PROT</name>
<organism evidence="2 3">
    <name type="scientific">Craurococcus roseus</name>
    <dbReference type="NCBI Taxonomy" id="77585"/>
    <lineage>
        <taxon>Bacteria</taxon>
        <taxon>Pseudomonadati</taxon>
        <taxon>Pseudomonadota</taxon>
        <taxon>Alphaproteobacteria</taxon>
        <taxon>Acetobacterales</taxon>
        <taxon>Acetobacteraceae</taxon>
        <taxon>Craurococcus</taxon>
    </lineage>
</organism>
<keyword evidence="1" id="KW-0732">Signal</keyword>
<evidence type="ECO:0000313" key="2">
    <source>
        <dbReference type="EMBL" id="GAA0585327.1"/>
    </source>
</evidence>
<evidence type="ECO:0000256" key="1">
    <source>
        <dbReference type="SAM" id="SignalP"/>
    </source>
</evidence>
<gene>
    <name evidence="2" type="ORF">GCM10009416_24620</name>
</gene>
<dbReference type="EMBL" id="BAAAFZ010000030">
    <property type="protein sequence ID" value="GAA0585327.1"/>
    <property type="molecule type" value="Genomic_DNA"/>
</dbReference>